<evidence type="ECO:0008006" key="3">
    <source>
        <dbReference type="Google" id="ProtNLM"/>
    </source>
</evidence>
<dbReference type="Pfam" id="PF10711">
    <property type="entry name" value="DUF2513"/>
    <property type="match status" value="1"/>
</dbReference>
<gene>
    <name evidence="1" type="ORF">SAMN05421672_108174</name>
</gene>
<dbReference type="RefSeq" id="WP_039561403.1">
    <property type="nucleotide sequence ID" value="NZ_FTMC01000008.1"/>
</dbReference>
<evidence type="ECO:0000313" key="1">
    <source>
        <dbReference type="EMBL" id="SIQ66122.1"/>
    </source>
</evidence>
<dbReference type="InterPro" id="IPR019650">
    <property type="entry name" value="DUF2513"/>
</dbReference>
<evidence type="ECO:0000313" key="2">
    <source>
        <dbReference type="Proteomes" id="UP000186079"/>
    </source>
</evidence>
<organism evidence="1 2">
    <name type="scientific">Pseudomonas flexibilis</name>
    <dbReference type="NCBI Taxonomy" id="706570"/>
    <lineage>
        <taxon>Bacteria</taxon>
        <taxon>Pseudomonadati</taxon>
        <taxon>Pseudomonadota</taxon>
        <taxon>Gammaproteobacteria</taxon>
        <taxon>Pseudomonadales</taxon>
        <taxon>Pseudomonadaceae</taxon>
        <taxon>Pseudomonas</taxon>
    </lineage>
</organism>
<dbReference type="Proteomes" id="UP000186079">
    <property type="component" value="Unassembled WGS sequence"/>
</dbReference>
<dbReference type="AlphaFoldDB" id="A0A1N6UKR0"/>
<protein>
    <recommendedName>
        <fullName evidence="3">DUF2513 domain-containing protein</fullName>
    </recommendedName>
</protein>
<name>A0A1N6UKR0_9PSED</name>
<accession>A0A1N6UKR0</accession>
<proteinExistence type="predicted"/>
<dbReference type="EMBL" id="FTMC01000008">
    <property type="protein sequence ID" value="SIQ66122.1"/>
    <property type="molecule type" value="Genomic_DNA"/>
</dbReference>
<sequence>MKRDMNLIRLLLLKLEEVELDDEPFTFLDYSDLAIEGFDDKQAAYHLELMVEAGLIDQGGSGNLDNDFMFKRLTWRGHDFVDAVRDEEVWRRTREGALAAGGWSLDLLRDLAKGYIRKKAADLCDVQL</sequence>
<reference evidence="1 2" key="1">
    <citation type="submission" date="2017-01" db="EMBL/GenBank/DDBJ databases">
        <authorList>
            <person name="Mah S.A."/>
            <person name="Swanson W.J."/>
            <person name="Moy G.W."/>
            <person name="Vacquier V.D."/>
        </authorList>
    </citation>
    <scope>NUCLEOTIDE SEQUENCE [LARGE SCALE GENOMIC DNA]</scope>
    <source>
        <strain evidence="1 2">ATCC 29606</strain>
    </source>
</reference>